<comment type="subcellular location">
    <subcellularLocation>
        <location evidence="1">Endomembrane system</location>
        <topology evidence="1">Peripheral membrane protein</topology>
    </subcellularLocation>
    <subcellularLocation>
        <location evidence="2">Endoplasmic reticulum membrane</location>
    </subcellularLocation>
</comment>
<dbReference type="VEuPathDB" id="FungiDB:TRICI_004942"/>
<dbReference type="EMBL" id="SWFS01000376">
    <property type="protein sequence ID" value="KAA8907651.1"/>
    <property type="molecule type" value="Genomic_DNA"/>
</dbReference>
<evidence type="ECO:0000256" key="1">
    <source>
        <dbReference type="ARBA" id="ARBA00004184"/>
    </source>
</evidence>
<dbReference type="InterPro" id="IPR016181">
    <property type="entry name" value="Acyl_CoA_acyltransferase"/>
</dbReference>
<evidence type="ECO:0000313" key="11">
    <source>
        <dbReference type="Proteomes" id="UP000761534"/>
    </source>
</evidence>
<comment type="pathway">
    <text evidence="8">Nucleotide-sugar biosynthesis; UDP-N-acetyl-alpha-D-glucosamine biosynthesis; N-acetyl-alpha-D-glucosamine 1-phosphate from alpha-D-glucosamine 6-phosphate (route I): step 1/2.</text>
</comment>
<evidence type="ECO:0000256" key="7">
    <source>
        <dbReference type="ARBA" id="ARBA00023315"/>
    </source>
</evidence>
<dbReference type="EC" id="2.3.1.4" evidence="8"/>
<dbReference type="PANTHER" id="PTHR13355">
    <property type="entry name" value="GLUCOSAMINE 6-PHOSPHATE N-ACETYLTRANSFERASE"/>
    <property type="match status" value="1"/>
</dbReference>
<comment type="caution">
    <text evidence="10">The sequence shown here is derived from an EMBL/GenBank/DDBJ whole genome shotgun (WGS) entry which is preliminary data.</text>
</comment>
<reference evidence="10" key="1">
    <citation type="journal article" date="2019" name="G3 (Bethesda)">
        <title>Genome Assemblies of Two Rare Opportunistic Yeast Pathogens: Diutina rugosa (syn. Candida rugosa) and Trichomonascus ciferrii (syn. Candida ciferrii).</title>
        <authorList>
            <person name="Mixao V."/>
            <person name="Saus E."/>
            <person name="Hansen A.P."/>
            <person name="Lass-Florl C."/>
            <person name="Gabaldon T."/>
        </authorList>
    </citation>
    <scope>NUCLEOTIDE SEQUENCE</scope>
    <source>
        <strain evidence="10">CBS 4856</strain>
    </source>
</reference>
<dbReference type="GO" id="GO:0006048">
    <property type="term" value="P:UDP-N-acetylglucosamine biosynthetic process"/>
    <property type="evidence" value="ECO:0007669"/>
    <property type="project" value="UniProtKB-UniRule"/>
</dbReference>
<evidence type="ECO:0000256" key="6">
    <source>
        <dbReference type="ARBA" id="ARBA00023136"/>
    </source>
</evidence>
<comment type="catalytic activity">
    <reaction evidence="8">
        <text>D-glucosamine 6-phosphate + acetyl-CoA = N-acetyl-D-glucosamine 6-phosphate + CoA + H(+)</text>
        <dbReference type="Rhea" id="RHEA:10292"/>
        <dbReference type="ChEBI" id="CHEBI:15378"/>
        <dbReference type="ChEBI" id="CHEBI:57287"/>
        <dbReference type="ChEBI" id="CHEBI:57288"/>
        <dbReference type="ChEBI" id="CHEBI:57513"/>
        <dbReference type="ChEBI" id="CHEBI:58725"/>
        <dbReference type="EC" id="2.3.1.4"/>
    </reaction>
</comment>
<keyword evidence="11" id="KW-1185">Reference proteome</keyword>
<evidence type="ECO:0000256" key="3">
    <source>
        <dbReference type="ARBA" id="ARBA00011738"/>
    </source>
</evidence>
<keyword evidence="7 8" id="KW-0012">Acyltransferase</keyword>
<evidence type="ECO:0000256" key="2">
    <source>
        <dbReference type="ARBA" id="ARBA00004586"/>
    </source>
</evidence>
<dbReference type="UniPathway" id="UPA00113">
    <property type="reaction ID" value="UER00529"/>
</dbReference>
<dbReference type="PROSITE" id="PS51186">
    <property type="entry name" value="GNAT"/>
    <property type="match status" value="1"/>
</dbReference>
<gene>
    <name evidence="10" type="ORF">TRICI_004942</name>
</gene>
<organism evidence="10 11">
    <name type="scientific">Trichomonascus ciferrii</name>
    <dbReference type="NCBI Taxonomy" id="44093"/>
    <lineage>
        <taxon>Eukaryota</taxon>
        <taxon>Fungi</taxon>
        <taxon>Dikarya</taxon>
        <taxon>Ascomycota</taxon>
        <taxon>Saccharomycotina</taxon>
        <taxon>Dipodascomycetes</taxon>
        <taxon>Dipodascales</taxon>
        <taxon>Trichomonascaceae</taxon>
        <taxon>Trichomonascus</taxon>
        <taxon>Trichomonascus ciferrii complex</taxon>
    </lineage>
</organism>
<dbReference type="InterPro" id="IPR039143">
    <property type="entry name" value="GNPNAT1-like"/>
</dbReference>
<keyword evidence="5" id="KW-0256">Endoplasmic reticulum</keyword>
<dbReference type="AlphaFoldDB" id="A0A642UXU3"/>
<dbReference type="GO" id="GO:0004343">
    <property type="term" value="F:glucosamine 6-phosphate N-acetyltransferase activity"/>
    <property type="evidence" value="ECO:0007669"/>
    <property type="project" value="UniProtKB-UniRule"/>
</dbReference>
<proteinExistence type="inferred from homology"/>
<evidence type="ECO:0000259" key="9">
    <source>
        <dbReference type="PROSITE" id="PS51186"/>
    </source>
</evidence>
<dbReference type="SUPFAM" id="SSF55729">
    <property type="entry name" value="Acyl-CoA N-acyltransferases (Nat)"/>
    <property type="match status" value="1"/>
</dbReference>
<comment type="subunit">
    <text evidence="3">Homodimer.</text>
</comment>
<keyword evidence="4 8" id="KW-0808">Transferase</keyword>
<sequence length="181" mass="20288">MSAVEVLDGEVALFDQSLIPASVFEALPKDYNIRALMADDYERGVLEVLKVLTTVGDISKEQFLEQFAYWHKHNDEYFVVVITNESDAVVAVGSIVVERKLIHQCGKVGHIEDIAVDRSQQGKKLGLRLIHALTDIGHSQGAYKVILDCSEHNVPFYEKCGYAKAGVQMSLKFQEQKKSYL</sequence>
<dbReference type="PANTHER" id="PTHR13355:SF11">
    <property type="entry name" value="GLUCOSAMINE 6-PHOSPHATE N-ACETYLTRANSFERASE"/>
    <property type="match status" value="1"/>
</dbReference>
<evidence type="ECO:0000256" key="8">
    <source>
        <dbReference type="RuleBase" id="RU365086"/>
    </source>
</evidence>
<dbReference type="GO" id="GO:0005789">
    <property type="term" value="C:endoplasmic reticulum membrane"/>
    <property type="evidence" value="ECO:0007669"/>
    <property type="project" value="UniProtKB-SubCell"/>
</dbReference>
<keyword evidence="6" id="KW-0472">Membrane</keyword>
<dbReference type="Pfam" id="PF00583">
    <property type="entry name" value="Acetyltransf_1"/>
    <property type="match status" value="1"/>
</dbReference>
<evidence type="ECO:0000256" key="5">
    <source>
        <dbReference type="ARBA" id="ARBA00022824"/>
    </source>
</evidence>
<dbReference type="Gene3D" id="3.40.630.30">
    <property type="match status" value="1"/>
</dbReference>
<accession>A0A642UXU3</accession>
<dbReference type="FunFam" id="3.40.630.30:FF:000048">
    <property type="entry name" value="Glucosamine 6-phosphate N-acetyltransferase"/>
    <property type="match status" value="1"/>
</dbReference>
<feature type="domain" description="N-acetyltransferase" evidence="9">
    <location>
        <begin position="31"/>
        <end position="181"/>
    </location>
</feature>
<dbReference type="CDD" id="cd04301">
    <property type="entry name" value="NAT_SF"/>
    <property type="match status" value="1"/>
</dbReference>
<comment type="similarity">
    <text evidence="8">Belongs to the acetyltransferase family. GNA1 subfamily.</text>
</comment>
<dbReference type="OrthoDB" id="10039976at2759"/>
<evidence type="ECO:0000256" key="4">
    <source>
        <dbReference type="ARBA" id="ARBA00022679"/>
    </source>
</evidence>
<dbReference type="InterPro" id="IPR000182">
    <property type="entry name" value="GNAT_dom"/>
</dbReference>
<protein>
    <recommendedName>
        <fullName evidence="8">Glucosamine 6-phosphate N-acetyltransferase</fullName>
        <ecNumber evidence="8">2.3.1.4</ecNumber>
    </recommendedName>
</protein>
<evidence type="ECO:0000313" key="10">
    <source>
        <dbReference type="EMBL" id="KAA8907651.1"/>
    </source>
</evidence>
<dbReference type="Proteomes" id="UP000761534">
    <property type="component" value="Unassembled WGS sequence"/>
</dbReference>
<name>A0A642UXU3_9ASCO</name>